<evidence type="ECO:0000313" key="2">
    <source>
        <dbReference type="EMBL" id="CAG2215087.1"/>
    </source>
</evidence>
<feature type="signal peptide" evidence="1">
    <location>
        <begin position="1"/>
        <end position="18"/>
    </location>
</feature>
<name>A0A8S3S7L6_MYTED</name>
<dbReference type="OrthoDB" id="6119897at2759"/>
<keyword evidence="1" id="KW-0732">Signal</keyword>
<accession>A0A8S3S7L6</accession>
<proteinExistence type="predicted"/>
<dbReference type="AlphaFoldDB" id="A0A8S3S7L6"/>
<evidence type="ECO:0000313" key="3">
    <source>
        <dbReference type="Proteomes" id="UP000683360"/>
    </source>
</evidence>
<dbReference type="Proteomes" id="UP000683360">
    <property type="component" value="Unassembled WGS sequence"/>
</dbReference>
<organism evidence="2 3">
    <name type="scientific">Mytilus edulis</name>
    <name type="common">Blue mussel</name>
    <dbReference type="NCBI Taxonomy" id="6550"/>
    <lineage>
        <taxon>Eukaryota</taxon>
        <taxon>Metazoa</taxon>
        <taxon>Spiralia</taxon>
        <taxon>Lophotrochozoa</taxon>
        <taxon>Mollusca</taxon>
        <taxon>Bivalvia</taxon>
        <taxon>Autobranchia</taxon>
        <taxon>Pteriomorphia</taxon>
        <taxon>Mytilida</taxon>
        <taxon>Mytiloidea</taxon>
        <taxon>Mytilidae</taxon>
        <taxon>Mytilinae</taxon>
        <taxon>Mytilus</taxon>
    </lineage>
</organism>
<feature type="chain" id="PRO_5035828089" evidence="1">
    <location>
        <begin position="19"/>
        <end position="234"/>
    </location>
</feature>
<protein>
    <submittedName>
        <fullName evidence="2">Uncharacterized protein</fullName>
    </submittedName>
</protein>
<evidence type="ECO:0000256" key="1">
    <source>
        <dbReference type="SAM" id="SignalP"/>
    </source>
</evidence>
<sequence>MIRLIILTLGSILVICGALTNLDDGSLQKLDVEVRRQILPMIATKINQTIAHEKAMAKDCENKINAAIQSCKSCQSNICQPTVVDEIKHVAENVGHSVGSAIKHIFGKRSVSNLKKRCSQSCPICDTLDIKKHSKEQTLIAVCGASAISAQKNDINTIKRLRERFDAILHNHLVTRIDYDTTSIRTNGGVSFTLNFVTYIIQGHNNRFQSSTELKITDLPTTANSLAHQIFHKM</sequence>
<comment type="caution">
    <text evidence="2">The sequence shown here is derived from an EMBL/GenBank/DDBJ whole genome shotgun (WGS) entry which is preliminary data.</text>
</comment>
<reference evidence="2" key="1">
    <citation type="submission" date="2021-03" db="EMBL/GenBank/DDBJ databases">
        <authorList>
            <person name="Bekaert M."/>
        </authorList>
    </citation>
    <scope>NUCLEOTIDE SEQUENCE</scope>
</reference>
<gene>
    <name evidence="2" type="ORF">MEDL_28919</name>
</gene>
<dbReference type="EMBL" id="CAJPWZ010001434">
    <property type="protein sequence ID" value="CAG2215087.1"/>
    <property type="molecule type" value="Genomic_DNA"/>
</dbReference>
<keyword evidence="3" id="KW-1185">Reference proteome</keyword>